<evidence type="ECO:0000313" key="2">
    <source>
        <dbReference type="Proteomes" id="UP000288805"/>
    </source>
</evidence>
<protein>
    <submittedName>
        <fullName evidence="1">Putative CDP-alcohol phosphatidyltransferase class-I family protein C22A12.08c</fullName>
    </submittedName>
</protein>
<accession>A0A438KND8</accession>
<proteinExistence type="predicted"/>
<dbReference type="InterPro" id="IPR050324">
    <property type="entry name" value="CDP-alcohol_PTase-I"/>
</dbReference>
<dbReference type="SUPFAM" id="SSF56784">
    <property type="entry name" value="HAD-like"/>
    <property type="match status" value="1"/>
</dbReference>
<dbReference type="InterPro" id="IPR006353">
    <property type="entry name" value="HAD-SF_hydro_IIA_CECR5"/>
</dbReference>
<evidence type="ECO:0000313" key="1">
    <source>
        <dbReference type="EMBL" id="RVX22719.1"/>
    </source>
</evidence>
<dbReference type="InterPro" id="IPR023214">
    <property type="entry name" value="HAD_sf"/>
</dbReference>
<dbReference type="Pfam" id="PF13344">
    <property type="entry name" value="Hydrolase_6"/>
    <property type="match status" value="1"/>
</dbReference>
<dbReference type="PANTHER" id="PTHR14269:SF4">
    <property type="entry name" value="CAT EYE SYNDROME CRITICAL REGION PROTEIN 5"/>
    <property type="match status" value="1"/>
</dbReference>
<dbReference type="FunFam" id="3.40.50.1000:FF:000137">
    <property type="entry name" value="Hydrolase family protein / HAD-superfamily protein"/>
    <property type="match status" value="1"/>
</dbReference>
<dbReference type="Proteomes" id="UP000288805">
    <property type="component" value="Unassembled WGS sequence"/>
</dbReference>
<dbReference type="AlphaFoldDB" id="A0A438KND8"/>
<keyword evidence="1" id="KW-0808">Transferase</keyword>
<dbReference type="EMBL" id="QGNW01000002">
    <property type="protein sequence ID" value="RVX22719.1"/>
    <property type="molecule type" value="Genomic_DNA"/>
</dbReference>
<sequence length="397" mass="43505">MLRIIFKNASQSRSKPQSCPFFSIIARSYSQLHSQIQRPSFGIAFDIDGVVLLGNTPIGGSSQALKRLYDDCGANSAFVALDSSRGGFHESKRASELSELLGVNILPSQVVQGHSPFKQLVKRFENELVIAVGKGEPAAVMSEYGFKNVLSIDEYSSCFDNIDPLAQYKKWSTKQEVDQNSTLKMKNTVYSQRVQAAFVVSDSVDWSRDIQGISGTSGSMAGQSKEVLCDVLRTGGLPGRETGHQPPLYFANDDLEYQAAFPSERLGMGAFRIALEAIFNRIHPKALEYTSFGKPSPSVFKNAETILSQLVSSLHHNLQAENHGNAGSHPFKTLYMIGDNPSVDINGARQAGHPWFSILTRTGVFKGKENHAKFPADLVVDTVEEAVDFILTKECSS</sequence>
<dbReference type="GO" id="GO:0016740">
    <property type="term" value="F:transferase activity"/>
    <property type="evidence" value="ECO:0007669"/>
    <property type="project" value="UniProtKB-KW"/>
</dbReference>
<name>A0A438KND8_VITVI</name>
<gene>
    <name evidence="1" type="primary">SPAC22A12.08c_0</name>
    <name evidence="1" type="ORF">CK203_008160</name>
</gene>
<comment type="caution">
    <text evidence="1">The sequence shown here is derived from an EMBL/GenBank/DDBJ whole genome shotgun (WGS) entry which is preliminary data.</text>
</comment>
<dbReference type="NCBIfam" id="TIGR01460">
    <property type="entry name" value="HAD-SF-IIA"/>
    <property type="match status" value="1"/>
</dbReference>
<organism evidence="1 2">
    <name type="scientific">Vitis vinifera</name>
    <name type="common">Grape</name>
    <dbReference type="NCBI Taxonomy" id="29760"/>
    <lineage>
        <taxon>Eukaryota</taxon>
        <taxon>Viridiplantae</taxon>
        <taxon>Streptophyta</taxon>
        <taxon>Embryophyta</taxon>
        <taxon>Tracheophyta</taxon>
        <taxon>Spermatophyta</taxon>
        <taxon>Magnoliopsida</taxon>
        <taxon>eudicotyledons</taxon>
        <taxon>Gunneridae</taxon>
        <taxon>Pentapetalae</taxon>
        <taxon>rosids</taxon>
        <taxon>Vitales</taxon>
        <taxon>Vitaceae</taxon>
        <taxon>Viteae</taxon>
        <taxon>Vitis</taxon>
    </lineage>
</organism>
<dbReference type="PANTHER" id="PTHR14269">
    <property type="entry name" value="CDP-DIACYLGLYCEROL--GLYCEROL-3-PHOSPHATE 3-PHOSPHATIDYLTRANSFERASE-RELATED"/>
    <property type="match status" value="1"/>
</dbReference>
<dbReference type="InterPro" id="IPR036412">
    <property type="entry name" value="HAD-like_sf"/>
</dbReference>
<dbReference type="InterPro" id="IPR006357">
    <property type="entry name" value="HAD-SF_hydro_IIA"/>
</dbReference>
<dbReference type="NCBIfam" id="TIGR01456">
    <property type="entry name" value="CECR5"/>
    <property type="match status" value="1"/>
</dbReference>
<reference evidence="1 2" key="1">
    <citation type="journal article" date="2018" name="PLoS Genet.">
        <title>Population sequencing reveals clonal diversity and ancestral inbreeding in the grapevine cultivar Chardonnay.</title>
        <authorList>
            <person name="Roach M.J."/>
            <person name="Johnson D.L."/>
            <person name="Bohlmann J."/>
            <person name="van Vuuren H.J."/>
            <person name="Jones S.J."/>
            <person name="Pretorius I.S."/>
            <person name="Schmidt S.A."/>
            <person name="Borneman A.R."/>
        </authorList>
    </citation>
    <scope>NUCLEOTIDE SEQUENCE [LARGE SCALE GENOMIC DNA]</scope>
    <source>
        <strain evidence="2">cv. Chardonnay</strain>
        <tissue evidence="1">Leaf</tissue>
    </source>
</reference>
<dbReference type="Gene3D" id="3.40.50.1000">
    <property type="entry name" value="HAD superfamily/HAD-like"/>
    <property type="match status" value="2"/>
</dbReference>
<dbReference type="Pfam" id="PF13242">
    <property type="entry name" value="Hydrolase_like"/>
    <property type="match status" value="1"/>
</dbReference>